<keyword evidence="1" id="KW-0732">Signal</keyword>
<evidence type="ECO:0000256" key="1">
    <source>
        <dbReference type="SAM" id="SignalP"/>
    </source>
</evidence>
<dbReference type="AlphaFoldDB" id="A0A365P5N4"/>
<evidence type="ECO:0000313" key="2">
    <source>
        <dbReference type="EMBL" id="RBA29874.1"/>
    </source>
</evidence>
<feature type="chain" id="PRO_5016644300" description="Alpha-ketoglutarate decarboxylase" evidence="1">
    <location>
        <begin position="28"/>
        <end position="181"/>
    </location>
</feature>
<evidence type="ECO:0000313" key="3">
    <source>
        <dbReference type="Proteomes" id="UP000253319"/>
    </source>
</evidence>
<dbReference type="RefSeq" id="WP_113987756.1">
    <property type="nucleotide sequence ID" value="NZ_QLST01000001.1"/>
</dbReference>
<dbReference type="Proteomes" id="UP000253319">
    <property type="component" value="Unassembled WGS sequence"/>
</dbReference>
<proteinExistence type="predicted"/>
<comment type="caution">
    <text evidence="2">The sequence shown here is derived from an EMBL/GenBank/DDBJ whole genome shotgun (WGS) entry which is preliminary data.</text>
</comment>
<evidence type="ECO:0008006" key="4">
    <source>
        <dbReference type="Google" id="ProtNLM"/>
    </source>
</evidence>
<gene>
    <name evidence="2" type="ORF">DPN68_01200</name>
</gene>
<keyword evidence="3" id="KW-1185">Reference proteome</keyword>
<organism evidence="2 3">
    <name type="scientific">Flavobacterium tibetense</name>
    <dbReference type="NCBI Taxonomy" id="2233533"/>
    <lineage>
        <taxon>Bacteria</taxon>
        <taxon>Pseudomonadati</taxon>
        <taxon>Bacteroidota</taxon>
        <taxon>Flavobacteriia</taxon>
        <taxon>Flavobacteriales</taxon>
        <taxon>Flavobacteriaceae</taxon>
        <taxon>Flavobacterium</taxon>
    </lineage>
</organism>
<protein>
    <recommendedName>
        <fullName evidence="4">Alpha-ketoglutarate decarboxylase</fullName>
    </recommendedName>
</protein>
<accession>A0A365P5N4</accession>
<dbReference type="OrthoDB" id="1160493at2"/>
<name>A0A365P5N4_9FLAO</name>
<dbReference type="EMBL" id="QLST01000001">
    <property type="protein sequence ID" value="RBA29874.1"/>
    <property type="molecule type" value="Genomic_DNA"/>
</dbReference>
<feature type="signal peptide" evidence="1">
    <location>
        <begin position="1"/>
        <end position="27"/>
    </location>
</feature>
<reference evidence="2 3" key="1">
    <citation type="submission" date="2018-06" db="EMBL/GenBank/DDBJ databases">
        <title>Flavobacterium tibetense sp. nov., isolated from a wetland YonghuCo on Tibetan Plateau.</title>
        <authorList>
            <person name="Xing P."/>
            <person name="Phurbu D."/>
            <person name="Lu H."/>
        </authorList>
    </citation>
    <scope>NUCLEOTIDE SEQUENCE [LARGE SCALE GENOMIC DNA]</scope>
    <source>
        <strain evidence="2 3">YH5</strain>
    </source>
</reference>
<sequence length="181" mass="20618">MKKNFAINLTVLLTFVFLFGSSIVVFAQENQEMKTKSDFWERVQFGGGLGLGFGNGYADVAIAPSAIYNFNDYFAAGLGAQYSYVRQRDIFTSNMYGGSVIGLFHPIREIQISTELEQLRVNSRFETINGTATRDFWNTALFVGAGYRNENITIGLRYNVLHKDRDYMYVDALMPFVRIFF</sequence>